<keyword evidence="3" id="KW-1185">Reference proteome</keyword>
<reference evidence="2" key="1">
    <citation type="journal article" date="2023" name="Mol. Phylogenet. Evol.">
        <title>Genome-scale phylogeny and comparative genomics of the fungal order Sordariales.</title>
        <authorList>
            <person name="Hensen N."/>
            <person name="Bonometti L."/>
            <person name="Westerberg I."/>
            <person name="Brannstrom I.O."/>
            <person name="Guillou S."/>
            <person name="Cros-Aarteil S."/>
            <person name="Calhoun S."/>
            <person name="Haridas S."/>
            <person name="Kuo A."/>
            <person name="Mondo S."/>
            <person name="Pangilinan J."/>
            <person name="Riley R."/>
            <person name="LaButti K."/>
            <person name="Andreopoulos B."/>
            <person name="Lipzen A."/>
            <person name="Chen C."/>
            <person name="Yan M."/>
            <person name="Daum C."/>
            <person name="Ng V."/>
            <person name="Clum A."/>
            <person name="Steindorff A."/>
            <person name="Ohm R.A."/>
            <person name="Martin F."/>
            <person name="Silar P."/>
            <person name="Natvig D.O."/>
            <person name="Lalanne C."/>
            <person name="Gautier V."/>
            <person name="Ament-Velasquez S.L."/>
            <person name="Kruys A."/>
            <person name="Hutchinson M.I."/>
            <person name="Powell A.J."/>
            <person name="Barry K."/>
            <person name="Miller A.N."/>
            <person name="Grigoriev I.V."/>
            <person name="Debuchy R."/>
            <person name="Gladieux P."/>
            <person name="Hiltunen Thoren M."/>
            <person name="Johannesson H."/>
        </authorList>
    </citation>
    <scope>NUCLEOTIDE SEQUENCE</scope>
    <source>
        <strain evidence="2">CBS 141.50</strain>
    </source>
</reference>
<dbReference type="AlphaFoldDB" id="A0AAN6UUW6"/>
<evidence type="ECO:0000256" key="1">
    <source>
        <dbReference type="SAM" id="MobiDB-lite"/>
    </source>
</evidence>
<gene>
    <name evidence="2" type="ORF">C8A04DRAFT_32864</name>
</gene>
<feature type="region of interest" description="Disordered" evidence="1">
    <location>
        <begin position="841"/>
        <end position="861"/>
    </location>
</feature>
<feature type="compositionally biased region" description="Polar residues" evidence="1">
    <location>
        <begin position="903"/>
        <end position="921"/>
    </location>
</feature>
<dbReference type="Proteomes" id="UP001302676">
    <property type="component" value="Unassembled WGS sequence"/>
</dbReference>
<name>A0AAN6UUW6_9PEZI</name>
<comment type="caution">
    <text evidence="2">The sequence shown here is derived from an EMBL/GenBank/DDBJ whole genome shotgun (WGS) entry which is preliminary data.</text>
</comment>
<feature type="region of interest" description="Disordered" evidence="1">
    <location>
        <begin position="897"/>
        <end position="921"/>
    </location>
</feature>
<feature type="region of interest" description="Disordered" evidence="1">
    <location>
        <begin position="270"/>
        <end position="299"/>
    </location>
</feature>
<proteinExistence type="predicted"/>
<dbReference type="RefSeq" id="XP_062633009.1">
    <property type="nucleotide sequence ID" value="XM_062782240.1"/>
</dbReference>
<dbReference type="EMBL" id="MU853655">
    <property type="protein sequence ID" value="KAK4139638.1"/>
    <property type="molecule type" value="Genomic_DNA"/>
</dbReference>
<feature type="compositionally biased region" description="Pro residues" evidence="1">
    <location>
        <begin position="847"/>
        <end position="858"/>
    </location>
</feature>
<feature type="region of interest" description="Disordered" evidence="1">
    <location>
        <begin position="399"/>
        <end position="443"/>
    </location>
</feature>
<dbReference type="GeneID" id="87818853"/>
<reference evidence="2" key="2">
    <citation type="submission" date="2023-05" db="EMBL/GenBank/DDBJ databases">
        <authorList>
            <consortium name="Lawrence Berkeley National Laboratory"/>
            <person name="Steindorff A."/>
            <person name="Hensen N."/>
            <person name="Bonometti L."/>
            <person name="Westerberg I."/>
            <person name="Brannstrom I.O."/>
            <person name="Guillou S."/>
            <person name="Cros-Aarteil S."/>
            <person name="Calhoun S."/>
            <person name="Haridas S."/>
            <person name="Kuo A."/>
            <person name="Mondo S."/>
            <person name="Pangilinan J."/>
            <person name="Riley R."/>
            <person name="Labutti K."/>
            <person name="Andreopoulos B."/>
            <person name="Lipzen A."/>
            <person name="Chen C."/>
            <person name="Yanf M."/>
            <person name="Daum C."/>
            <person name="Ng V."/>
            <person name="Clum A."/>
            <person name="Ohm R."/>
            <person name="Martin F."/>
            <person name="Silar P."/>
            <person name="Natvig D."/>
            <person name="Lalanne C."/>
            <person name="Gautier V."/>
            <person name="Ament-Velasquez S.L."/>
            <person name="Kruys A."/>
            <person name="Hutchinson M.I."/>
            <person name="Powell A.J."/>
            <person name="Barry K."/>
            <person name="Miller A.N."/>
            <person name="Grigoriev I.V."/>
            <person name="Debuchy R."/>
            <person name="Gladieux P."/>
            <person name="Thoren M.H."/>
            <person name="Johannesson H."/>
        </authorList>
    </citation>
    <scope>NUCLEOTIDE SEQUENCE</scope>
    <source>
        <strain evidence="2">CBS 141.50</strain>
    </source>
</reference>
<protein>
    <submittedName>
        <fullName evidence="2">Uncharacterized protein</fullName>
    </submittedName>
</protein>
<accession>A0AAN6UUW6</accession>
<sequence>MALPNFSTLLTHLTTATTTAYPKHDVSPYSTVKVLLLTWDTSVAEPARDREARDLEALFRGVYCYETEYWTIPARRAAVEVSRKVAGVLDGCGKGDLVVVYYGGWAKGGVWAASPNRDAPTVSSSILHSFLAETDCDVLLLQDCPTLESNPNPDTPSTSTGGIIECLSAGSLDAPTPQTSFTASLAQSLAHAAYTADWLTGVELHRQVFVRLQQANPNPHSSTLSLANDAYSLVQLDHAGQPLEEARQGSSVPVYKVLGERARTVVLMPLSQGPTDTPRIQLTPPSPQPPTTSTTSETGPDVLATCRLVDTHVDVHAWRAWLNSPVSHGEKTQENRKRIQVSALFPSPHGGAVLLLRLPLAVWDMLGPQHTPVGALSFVGYVTGEDHISVWRRALGGEVESESESESELDSELASDTEAGSEKGARNATRTGGKSTLWPKSFSSPAHARETVPYCLALAEMQGDTETETKAARVMRAFAQDRNPAVRYVWDEMEAFCGDVGFEDLQGDEVVAIVGGDVVGEGGLKFLTRRGLYDTLEPTAPLIDIETKDTPTNRRVYIPHLDAPSSLILAATATESQVNPLQDTIYKHLTRQASIAVDLDPTQTFHLSLHLPFPTLRSASSPDPRGLRSSVPVPFPATGHSEVQTQKHLHEAHLAHSLIGHTNRAWTAYSFLDTYYDDVSPNSTGSDSTDKGNTAANQSRHAVAAYQATQGGVERDPVTFGRSLVGDQSEDARDYFLKVLQAGVEEVKGEWMNAGRGVLRGLKIQARKRGLNHSPETLQVLEHLIHCLADTLSAWAAFKEHDLGYFDLDNEVHQARIRAVDGHMRELAALRAELENQSRLLRTTTPPTSPSTPSPSPAPTSLTTPLTVTLLTLLPILLTLTLLASLLPSPPTLSFHTPSPFTMQTTPHSGTAHSGTAHSGNTHPGNAHVILSWTTIIHYLLVSSVMTCLIAAVCMITSNWSAVANSVWARVGGGCHRGRGRFLAGRMSGVPGFGKAVAGLAGVGGFSRWEKVRGGFVSGLGLKSGWWAGKKEKWGNGEAGKGYEVVRDETEEERAEGGRGLPF</sequence>
<evidence type="ECO:0000313" key="2">
    <source>
        <dbReference type="EMBL" id="KAK4139638.1"/>
    </source>
</evidence>
<organism evidence="2 3">
    <name type="scientific">Dichotomopilus funicola</name>
    <dbReference type="NCBI Taxonomy" id="1934379"/>
    <lineage>
        <taxon>Eukaryota</taxon>
        <taxon>Fungi</taxon>
        <taxon>Dikarya</taxon>
        <taxon>Ascomycota</taxon>
        <taxon>Pezizomycotina</taxon>
        <taxon>Sordariomycetes</taxon>
        <taxon>Sordariomycetidae</taxon>
        <taxon>Sordariales</taxon>
        <taxon>Chaetomiaceae</taxon>
        <taxon>Dichotomopilus</taxon>
    </lineage>
</organism>
<evidence type="ECO:0000313" key="3">
    <source>
        <dbReference type="Proteomes" id="UP001302676"/>
    </source>
</evidence>
<feature type="compositionally biased region" description="Acidic residues" evidence="1">
    <location>
        <begin position="399"/>
        <end position="415"/>
    </location>
</feature>